<dbReference type="OrthoDB" id="4185354at2759"/>
<dbReference type="HOGENOM" id="CLU_2224023_0_0_1"/>
<gene>
    <name evidence="1" type="ORF">PAAG_12614</name>
</gene>
<dbReference type="PANTHER" id="PTHR46082:SF11">
    <property type="entry name" value="AAA+ ATPASE DOMAIN-CONTAINING PROTEIN-RELATED"/>
    <property type="match status" value="1"/>
</dbReference>
<dbReference type="InterPro" id="IPR053137">
    <property type="entry name" value="NLR-like"/>
</dbReference>
<accession>A0A0A2V2Z2</accession>
<name>A0A0A2V2Z2_PARBA</name>
<dbReference type="InterPro" id="IPR035994">
    <property type="entry name" value="Nucleoside_phosphorylase_sf"/>
</dbReference>
<proteinExistence type="predicted"/>
<evidence type="ECO:0000313" key="1">
    <source>
        <dbReference type="EMBL" id="KGQ00722.1"/>
    </source>
</evidence>
<dbReference type="Gene3D" id="3.40.50.1580">
    <property type="entry name" value="Nucleoside phosphorylase domain"/>
    <property type="match status" value="1"/>
</dbReference>
<dbReference type="GO" id="GO:0009116">
    <property type="term" value="P:nucleoside metabolic process"/>
    <property type="evidence" value="ECO:0007669"/>
    <property type="project" value="InterPro"/>
</dbReference>
<dbReference type="OMA" id="TIQAGRF"/>
<dbReference type="AlphaFoldDB" id="A0A0A2V2Z2"/>
<dbReference type="PANTHER" id="PTHR46082">
    <property type="entry name" value="ATP/GTP-BINDING PROTEIN-RELATED"/>
    <property type="match status" value="1"/>
</dbReference>
<dbReference type="STRING" id="502779.A0A0A2V2Z2"/>
<dbReference type="KEGG" id="pbl:PAAG_12614"/>
<dbReference type="Proteomes" id="UP000002059">
    <property type="component" value="Partially assembled WGS sequence"/>
</dbReference>
<sequence length="106" mass="11442">MAPSKKFSLLPIRLGAEQLILDVAQEKPIQLPRDDNVYELGEIGSHNVVIACMPLNADGKASTAVAVVVVKVQLTFASVTFVLEIGVEREVPSQFVDIRLGDILVS</sequence>
<keyword evidence="2" id="KW-1185">Reference proteome</keyword>
<protein>
    <submittedName>
        <fullName evidence="1">Uncharacterized protein</fullName>
    </submittedName>
</protein>
<reference evidence="1 2" key="1">
    <citation type="journal article" date="2011" name="PLoS Genet.">
        <title>Comparative genomic analysis of human fungal pathogens causing paracoccidioidomycosis.</title>
        <authorList>
            <person name="Desjardins C.A."/>
            <person name="Champion M.D."/>
            <person name="Holder J.W."/>
            <person name="Muszewska A."/>
            <person name="Goldberg J."/>
            <person name="Bailao A.M."/>
            <person name="Brigido M.M."/>
            <person name="Ferreira M.E."/>
            <person name="Garcia A.M."/>
            <person name="Grynberg M."/>
            <person name="Gujja S."/>
            <person name="Heiman D.I."/>
            <person name="Henn M.R."/>
            <person name="Kodira C.D."/>
            <person name="Leon-Narvaez H."/>
            <person name="Longo L.V."/>
            <person name="Ma L.J."/>
            <person name="Malavazi I."/>
            <person name="Matsuo A.L."/>
            <person name="Morais F.V."/>
            <person name="Pereira M."/>
            <person name="Rodriguez-Brito S."/>
            <person name="Sakthikumar S."/>
            <person name="Salem-Izacc S.M."/>
            <person name="Sykes S.M."/>
            <person name="Teixeira M.M."/>
            <person name="Vallejo M.C."/>
            <person name="Walter M.E."/>
            <person name="Yandava C."/>
            <person name="Young S."/>
            <person name="Zeng Q."/>
            <person name="Zucker J."/>
            <person name="Felipe M.S."/>
            <person name="Goldman G.H."/>
            <person name="Haas B.J."/>
            <person name="McEwen J.G."/>
            <person name="Nino-Vega G."/>
            <person name="Puccia R."/>
            <person name="San-Blas G."/>
            <person name="Soares C.M."/>
            <person name="Birren B.W."/>
            <person name="Cuomo C.A."/>
        </authorList>
    </citation>
    <scope>NUCLEOTIDE SEQUENCE [LARGE SCALE GENOMIC DNA]</scope>
    <source>
        <strain evidence="2">ATCC MYA-826 / Pb01</strain>
    </source>
</reference>
<evidence type="ECO:0000313" key="2">
    <source>
        <dbReference type="Proteomes" id="UP000002059"/>
    </source>
</evidence>
<dbReference type="EMBL" id="KN294033">
    <property type="protein sequence ID" value="KGQ00722.1"/>
    <property type="molecule type" value="Genomic_DNA"/>
</dbReference>
<dbReference type="VEuPathDB" id="FungiDB:PAAG_12614"/>
<dbReference type="GO" id="GO:0003824">
    <property type="term" value="F:catalytic activity"/>
    <property type="evidence" value="ECO:0007669"/>
    <property type="project" value="InterPro"/>
</dbReference>
<dbReference type="GeneID" id="9092645"/>
<organism evidence="1 2">
    <name type="scientific">Paracoccidioides lutzii (strain ATCC MYA-826 / Pb01)</name>
    <name type="common">Paracoccidioides brasiliensis</name>
    <dbReference type="NCBI Taxonomy" id="502779"/>
    <lineage>
        <taxon>Eukaryota</taxon>
        <taxon>Fungi</taxon>
        <taxon>Dikarya</taxon>
        <taxon>Ascomycota</taxon>
        <taxon>Pezizomycotina</taxon>
        <taxon>Eurotiomycetes</taxon>
        <taxon>Eurotiomycetidae</taxon>
        <taxon>Onygenales</taxon>
        <taxon>Ajellomycetaceae</taxon>
        <taxon>Paracoccidioides</taxon>
    </lineage>
</organism>
<dbReference type="RefSeq" id="XP_015702303.1">
    <property type="nucleotide sequence ID" value="XM_015848085.1"/>
</dbReference>